<dbReference type="InterPro" id="IPR019451">
    <property type="entry name" value="Rtp1_C1"/>
</dbReference>
<evidence type="ECO:0000256" key="1">
    <source>
        <dbReference type="ARBA" id="ARBA00005724"/>
    </source>
</evidence>
<dbReference type="InterPro" id="IPR016024">
    <property type="entry name" value="ARM-type_fold"/>
</dbReference>
<reference evidence="5" key="2">
    <citation type="submission" date="2020-10" db="UniProtKB">
        <authorList>
            <consortium name="WormBaseParasite"/>
        </authorList>
    </citation>
    <scope>IDENTIFICATION</scope>
</reference>
<dbReference type="InterPro" id="IPR039600">
    <property type="entry name" value="TANGO6/Rtp1"/>
</dbReference>
<dbReference type="PANTHER" id="PTHR20959">
    <property type="entry name" value="TRANSPORT AND GOLGI ORGANIZATION PROTEIN 6 FAMILY MEMBER"/>
    <property type="match status" value="1"/>
</dbReference>
<organism evidence="4 5">
    <name type="scientific">Panagrellus redivivus</name>
    <name type="common">Microworm</name>
    <dbReference type="NCBI Taxonomy" id="6233"/>
    <lineage>
        <taxon>Eukaryota</taxon>
        <taxon>Metazoa</taxon>
        <taxon>Ecdysozoa</taxon>
        <taxon>Nematoda</taxon>
        <taxon>Chromadorea</taxon>
        <taxon>Rhabditida</taxon>
        <taxon>Tylenchina</taxon>
        <taxon>Panagrolaimomorpha</taxon>
        <taxon>Panagrolaimoidea</taxon>
        <taxon>Panagrolaimidae</taxon>
        <taxon>Panagrellus</taxon>
    </lineage>
</organism>
<feature type="coiled-coil region" evidence="2">
    <location>
        <begin position="695"/>
        <end position="759"/>
    </location>
</feature>
<evidence type="ECO:0000313" key="5">
    <source>
        <dbReference type="WBParaSite" id="Pan_g4131.t1"/>
    </source>
</evidence>
<name>A0A7E4VY04_PANRE</name>
<dbReference type="InterPro" id="IPR011989">
    <property type="entry name" value="ARM-like"/>
</dbReference>
<sequence length="999" mass="109710">MSTEATKLDRILAVIEFAASPGSAFSSKGATDPVRLVADALRQRMQAESDVFTDEDDGVEAIDSDSRPAYSDLLRRLLTTFVKHAAETHQNPEDWTSLSTTASGNVMKVLELLVGMSILPGLDDGIGIPLEKRVSFVKIWKRFESEQVAASELRKTLVVFNELCEVNEVLKVQAMSKFLPDFISANEQLIHLGNTSLSQSYEATLSVLPPSVLMRELLLLNGGFGLSGKKAMAPTWFLQRIDKRLSTMLSSGKNGLFHLFVAFNDLGGESFWQNSVILTAVATLLATKPKDAPSYQKYAIGIFGQFLEVMKSHKFSADVSLLFGLTVDRLHARAPFIIEVQLVDKLVRPWELLLERGLLNYQDAVHGLWNLGLDGSVVILRAWLNARKTGATMEDFAFDARFAKLVPFFWHLAGQAATVNGLEDFVEAMSIVLARLIGEKKAKEAGFVLGQMLDDGNGTFGYFGVKKANVPLVSEIPESAANAFKFPVFVEILEEPAEEESLLDWKLLGFKQILKHFPPSITLKVLTTLMADAVAIWTGSTSSSYVPDPADVSARFVPQLESTVAQSGKRLAAVYVLGAVVDLLGTIWTAEGDSSGAECTPEALADMLDISKTLFCASTSTIRTYADVDTLAVTPESAELSSVEAKTLSLAVGLVGGVIAFAIDEPELRKRLVEVSAEMRAFLTAFGTVKDADIVERYNSTAESMKQLLKLFEEDLKLVEDTSNSDATSATASRKPRGFKRTQTKLEEWQELLDDEEEAARGYALIDIAKFVRSRDRSVFKTDVIIDTVWNAAMAQAAHSDSYVFLASINVLAEIAYWRTDPFLGRLVEAFLSWSTGGGAGSDEKLALAGKMGEAVAKVFRQLGDFSPIYFDEFANGLLFMTKAGDELARASALSALADLIAGDRGRRMKSMIHELLDMVSAYLKTEDSALVRRATIHLLRSMLSAPGDDLLNSFSSTLTEIHRLLKRLWLQDRDEVVRFHAELTLIDLNATMQRLLTL</sequence>
<dbReference type="GO" id="GO:0009306">
    <property type="term" value="P:protein secretion"/>
    <property type="evidence" value="ECO:0007669"/>
    <property type="project" value="TreeGrafter"/>
</dbReference>
<comment type="similarity">
    <text evidence="1">Belongs to the Tango6 family.</text>
</comment>
<evidence type="ECO:0000259" key="3">
    <source>
        <dbReference type="Pfam" id="PF10363"/>
    </source>
</evidence>
<keyword evidence="4" id="KW-1185">Reference proteome</keyword>
<evidence type="ECO:0000313" key="4">
    <source>
        <dbReference type="Proteomes" id="UP000492821"/>
    </source>
</evidence>
<dbReference type="Pfam" id="PF10363">
    <property type="entry name" value="RTP1_C1"/>
    <property type="match status" value="1"/>
</dbReference>
<accession>A0A7E4VY04</accession>
<feature type="domain" description="RNA polymerase II assembly factor Rtp1 C-terminal" evidence="3">
    <location>
        <begin position="747"/>
        <end position="865"/>
    </location>
</feature>
<reference evidence="4" key="1">
    <citation type="journal article" date="2013" name="Genetics">
        <title>The draft genome and transcriptome of Panagrellus redivivus are shaped by the harsh demands of a free-living lifestyle.</title>
        <authorList>
            <person name="Srinivasan J."/>
            <person name="Dillman A.R."/>
            <person name="Macchietto M.G."/>
            <person name="Heikkinen L."/>
            <person name="Lakso M."/>
            <person name="Fracchia K.M."/>
            <person name="Antoshechkin I."/>
            <person name="Mortazavi A."/>
            <person name="Wong G."/>
            <person name="Sternberg P.W."/>
        </authorList>
    </citation>
    <scope>NUCLEOTIDE SEQUENCE [LARGE SCALE GENOMIC DNA]</scope>
    <source>
        <strain evidence="4">MT8872</strain>
    </source>
</reference>
<keyword evidence="2" id="KW-0175">Coiled coil</keyword>
<dbReference type="WBParaSite" id="Pan_g4131.t1">
    <property type="protein sequence ID" value="Pan_g4131.t1"/>
    <property type="gene ID" value="Pan_g4131"/>
</dbReference>
<dbReference type="Gene3D" id="1.25.10.10">
    <property type="entry name" value="Leucine-rich Repeat Variant"/>
    <property type="match status" value="1"/>
</dbReference>
<dbReference type="AlphaFoldDB" id="A0A7E4VY04"/>
<evidence type="ECO:0000256" key="2">
    <source>
        <dbReference type="SAM" id="Coils"/>
    </source>
</evidence>
<dbReference type="PANTHER" id="PTHR20959:SF1">
    <property type="entry name" value="TRANSPORT AND GOLGI ORGANIZATION PROTEIN 6 HOMOLOG"/>
    <property type="match status" value="1"/>
</dbReference>
<dbReference type="Proteomes" id="UP000492821">
    <property type="component" value="Unassembled WGS sequence"/>
</dbReference>
<proteinExistence type="inferred from homology"/>
<dbReference type="SUPFAM" id="SSF48371">
    <property type="entry name" value="ARM repeat"/>
    <property type="match status" value="1"/>
</dbReference>
<protein>
    <submittedName>
        <fullName evidence="5">RTP1_C1 domain-containing protein</fullName>
    </submittedName>
</protein>